<dbReference type="InterPro" id="IPR008972">
    <property type="entry name" value="Cupredoxin"/>
</dbReference>
<feature type="chain" id="PRO_5001655830" description="Phytocyanin domain-containing protein" evidence="1">
    <location>
        <begin position="33"/>
        <end position="181"/>
    </location>
</feature>
<evidence type="ECO:0000259" key="2">
    <source>
        <dbReference type="PROSITE" id="PS51485"/>
    </source>
</evidence>
<keyword evidence="4" id="KW-1185">Reference proteome</keyword>
<accession>A0A068VFH0</accession>
<dbReference type="CDD" id="cd04216">
    <property type="entry name" value="Phytocyanin"/>
    <property type="match status" value="1"/>
</dbReference>
<feature type="signal peptide" evidence="1">
    <location>
        <begin position="1"/>
        <end position="32"/>
    </location>
</feature>
<keyword evidence="1" id="KW-0732">Signal</keyword>
<dbReference type="PANTHER" id="PTHR33021:SF179">
    <property type="entry name" value="OS09G0541100 PROTEIN"/>
    <property type="match status" value="1"/>
</dbReference>
<evidence type="ECO:0000313" key="4">
    <source>
        <dbReference type="Proteomes" id="UP000295252"/>
    </source>
</evidence>
<dbReference type="Gene3D" id="2.60.40.420">
    <property type="entry name" value="Cupredoxins - blue copper proteins"/>
    <property type="match status" value="1"/>
</dbReference>
<evidence type="ECO:0000256" key="1">
    <source>
        <dbReference type="SAM" id="SignalP"/>
    </source>
</evidence>
<dbReference type="AlphaFoldDB" id="A0A068VFH0"/>
<dbReference type="Gramene" id="CDP19570">
    <property type="protein sequence ID" value="CDP19570"/>
    <property type="gene ID" value="GSCOC_T00006973001"/>
</dbReference>
<feature type="domain" description="Phytocyanin" evidence="2">
    <location>
        <begin position="33"/>
        <end position="133"/>
    </location>
</feature>
<dbReference type="SUPFAM" id="SSF49503">
    <property type="entry name" value="Cupredoxins"/>
    <property type="match status" value="1"/>
</dbReference>
<gene>
    <name evidence="3" type="ORF">GSCOC_T00006973001</name>
</gene>
<organism evidence="3 4">
    <name type="scientific">Coffea canephora</name>
    <name type="common">Robusta coffee</name>
    <dbReference type="NCBI Taxonomy" id="49390"/>
    <lineage>
        <taxon>Eukaryota</taxon>
        <taxon>Viridiplantae</taxon>
        <taxon>Streptophyta</taxon>
        <taxon>Embryophyta</taxon>
        <taxon>Tracheophyta</taxon>
        <taxon>Spermatophyta</taxon>
        <taxon>Magnoliopsida</taxon>
        <taxon>eudicotyledons</taxon>
        <taxon>Gunneridae</taxon>
        <taxon>Pentapetalae</taxon>
        <taxon>asterids</taxon>
        <taxon>lamiids</taxon>
        <taxon>Gentianales</taxon>
        <taxon>Rubiaceae</taxon>
        <taxon>Ixoroideae</taxon>
        <taxon>Gardenieae complex</taxon>
        <taxon>Bertiereae - Coffeeae clade</taxon>
        <taxon>Coffeeae</taxon>
        <taxon>Coffea</taxon>
    </lineage>
</organism>
<dbReference type="InterPro" id="IPR003245">
    <property type="entry name" value="Phytocyanin_dom"/>
</dbReference>
<reference evidence="4" key="1">
    <citation type="journal article" date="2014" name="Science">
        <title>The coffee genome provides insight into the convergent evolution of caffeine biosynthesis.</title>
        <authorList>
            <person name="Denoeud F."/>
            <person name="Carretero-Paulet L."/>
            <person name="Dereeper A."/>
            <person name="Droc G."/>
            <person name="Guyot R."/>
            <person name="Pietrella M."/>
            <person name="Zheng C."/>
            <person name="Alberti A."/>
            <person name="Anthony F."/>
            <person name="Aprea G."/>
            <person name="Aury J.M."/>
            <person name="Bento P."/>
            <person name="Bernard M."/>
            <person name="Bocs S."/>
            <person name="Campa C."/>
            <person name="Cenci A."/>
            <person name="Combes M.C."/>
            <person name="Crouzillat D."/>
            <person name="Da Silva C."/>
            <person name="Daddiego L."/>
            <person name="De Bellis F."/>
            <person name="Dussert S."/>
            <person name="Garsmeur O."/>
            <person name="Gayraud T."/>
            <person name="Guignon V."/>
            <person name="Jahn K."/>
            <person name="Jamilloux V."/>
            <person name="Joet T."/>
            <person name="Labadie K."/>
            <person name="Lan T."/>
            <person name="Leclercq J."/>
            <person name="Lepelley M."/>
            <person name="Leroy T."/>
            <person name="Li L.T."/>
            <person name="Librado P."/>
            <person name="Lopez L."/>
            <person name="Munoz A."/>
            <person name="Noel B."/>
            <person name="Pallavicini A."/>
            <person name="Perrotta G."/>
            <person name="Poncet V."/>
            <person name="Pot D."/>
            <person name="Priyono X."/>
            <person name="Rigoreau M."/>
            <person name="Rouard M."/>
            <person name="Rozas J."/>
            <person name="Tranchant-Dubreuil C."/>
            <person name="VanBuren R."/>
            <person name="Zhang Q."/>
            <person name="Andrade A.C."/>
            <person name="Argout X."/>
            <person name="Bertrand B."/>
            <person name="de Kochko A."/>
            <person name="Graziosi G."/>
            <person name="Henry R.J."/>
            <person name="Jayarama X."/>
            <person name="Ming R."/>
            <person name="Nagai C."/>
            <person name="Rounsley S."/>
            <person name="Sankoff D."/>
            <person name="Giuliano G."/>
            <person name="Albert V.A."/>
            <person name="Wincker P."/>
            <person name="Lashermes P."/>
        </authorList>
    </citation>
    <scope>NUCLEOTIDE SEQUENCE [LARGE SCALE GENOMIC DNA]</scope>
    <source>
        <strain evidence="4">cv. DH200-94</strain>
    </source>
</reference>
<evidence type="ECO:0000313" key="3">
    <source>
        <dbReference type="EMBL" id="CDP19570.1"/>
    </source>
</evidence>
<dbReference type="Pfam" id="PF02298">
    <property type="entry name" value="Cu_bind_like"/>
    <property type="match status" value="1"/>
</dbReference>
<protein>
    <recommendedName>
        <fullName evidence="2">Phytocyanin domain-containing protein</fullName>
    </recommendedName>
</protein>
<dbReference type="STRING" id="49390.A0A068VFH0"/>
<sequence>MKKEIKLRYGISFSCFLHASLVCVLLLCGARCETYTVGDEDNWSIGVNYLAWSTKYNFTVDDILVFKYTKGEHNVYEVSEATFRSCDASSGVVAKYTSGSDQIELKEAKEYWFICDISGHCLDGMRFGVDVSQAGAASNTTASGTSASAPLPFNPNPNNASERGTSVIYLLLVLDLLLKFF</sequence>
<dbReference type="OrthoDB" id="1921208at2759"/>
<dbReference type="PhylomeDB" id="A0A068VFH0"/>
<dbReference type="FunFam" id="2.60.40.420:FF:000074">
    <property type="entry name" value="Blue copper binding protein-like"/>
    <property type="match status" value="1"/>
</dbReference>
<dbReference type="OMA" id="IPGHCMG"/>
<dbReference type="PROSITE" id="PS51485">
    <property type="entry name" value="PHYTOCYANIN"/>
    <property type="match status" value="1"/>
</dbReference>
<dbReference type="EMBL" id="HG739639">
    <property type="protein sequence ID" value="CDP19570.1"/>
    <property type="molecule type" value="Genomic_DNA"/>
</dbReference>
<dbReference type="InParanoid" id="A0A068VFH0"/>
<dbReference type="GO" id="GO:0005886">
    <property type="term" value="C:plasma membrane"/>
    <property type="evidence" value="ECO:0007669"/>
    <property type="project" value="TreeGrafter"/>
</dbReference>
<dbReference type="InterPro" id="IPR039391">
    <property type="entry name" value="Phytocyanin-like"/>
</dbReference>
<proteinExistence type="predicted"/>
<dbReference type="Proteomes" id="UP000295252">
    <property type="component" value="Chromosome XI"/>
</dbReference>
<dbReference type="PANTHER" id="PTHR33021">
    <property type="entry name" value="BLUE COPPER PROTEIN"/>
    <property type="match status" value="1"/>
</dbReference>
<name>A0A068VFH0_COFCA</name>
<dbReference type="GO" id="GO:0009055">
    <property type="term" value="F:electron transfer activity"/>
    <property type="evidence" value="ECO:0007669"/>
    <property type="project" value="InterPro"/>
</dbReference>